<dbReference type="Pfam" id="PF01036">
    <property type="entry name" value="Bac_rhodopsin"/>
    <property type="match status" value="1"/>
</dbReference>
<evidence type="ECO:0000256" key="10">
    <source>
        <dbReference type="SAM" id="Phobius"/>
    </source>
</evidence>
<organism evidence="12 13">
    <name type="scientific">Boothiomyces macroporosus</name>
    <dbReference type="NCBI Taxonomy" id="261099"/>
    <lineage>
        <taxon>Eukaryota</taxon>
        <taxon>Fungi</taxon>
        <taxon>Fungi incertae sedis</taxon>
        <taxon>Chytridiomycota</taxon>
        <taxon>Chytridiomycota incertae sedis</taxon>
        <taxon>Chytridiomycetes</taxon>
        <taxon>Rhizophydiales</taxon>
        <taxon>Terramycetaceae</taxon>
        <taxon>Boothiomyces</taxon>
    </lineage>
</organism>
<proteinExistence type="inferred from homology"/>
<gene>
    <name evidence="12" type="ORF">HK103_007115</name>
</gene>
<feature type="transmembrane region" description="Helical" evidence="10">
    <location>
        <begin position="87"/>
        <end position="107"/>
    </location>
</feature>
<evidence type="ECO:0000256" key="9">
    <source>
        <dbReference type="PIRSR" id="PIRSR600542-1"/>
    </source>
</evidence>
<comment type="caution">
    <text evidence="12">The sequence shown here is derived from an EMBL/GenBank/DDBJ whole genome shotgun (WGS) entry which is preliminary data.</text>
</comment>
<dbReference type="Pfam" id="PF00211">
    <property type="entry name" value="Guanylate_cyc"/>
    <property type="match status" value="1"/>
</dbReference>
<dbReference type="AlphaFoldDB" id="A0AAD5Y6J2"/>
<evidence type="ECO:0000256" key="1">
    <source>
        <dbReference type="ARBA" id="ARBA00004141"/>
    </source>
</evidence>
<dbReference type="CDD" id="cd07302">
    <property type="entry name" value="CHD"/>
    <property type="match status" value="1"/>
</dbReference>
<dbReference type="InterPro" id="IPR000542">
    <property type="entry name" value="Carn_acyl_trans"/>
</dbReference>
<dbReference type="InterPro" id="IPR039551">
    <property type="entry name" value="Cho/carn_acyl_trans"/>
</dbReference>
<dbReference type="Gene3D" id="1.20.1070.10">
    <property type="entry name" value="Rhodopsin 7-helix transmembrane proteins"/>
    <property type="match status" value="1"/>
</dbReference>
<evidence type="ECO:0000256" key="3">
    <source>
        <dbReference type="ARBA" id="ARBA00008130"/>
    </source>
</evidence>
<dbReference type="Pfam" id="PF00755">
    <property type="entry name" value="Carn_acyltransf"/>
    <property type="match status" value="1"/>
</dbReference>
<evidence type="ECO:0000256" key="2">
    <source>
        <dbReference type="ARBA" id="ARBA00005232"/>
    </source>
</evidence>
<dbReference type="Gene3D" id="3.30.559.10">
    <property type="entry name" value="Chloramphenicol acetyltransferase-like domain"/>
    <property type="match status" value="1"/>
</dbReference>
<feature type="transmembrane region" description="Helical" evidence="10">
    <location>
        <begin position="217"/>
        <end position="236"/>
    </location>
</feature>
<comment type="similarity">
    <text evidence="2">Belongs to the carnitine/choline acetyltransferase family.</text>
</comment>
<keyword evidence="6 10" id="KW-1133">Transmembrane helix</keyword>
<dbReference type="InterPro" id="IPR001425">
    <property type="entry name" value="Arc/bac/fun_rhodopsins"/>
</dbReference>
<dbReference type="GO" id="GO:0035556">
    <property type="term" value="P:intracellular signal transduction"/>
    <property type="evidence" value="ECO:0007669"/>
    <property type="project" value="InterPro"/>
</dbReference>
<dbReference type="SUPFAM" id="SSF81321">
    <property type="entry name" value="Family A G protein-coupled receptor-like"/>
    <property type="match status" value="1"/>
</dbReference>
<name>A0AAD5Y6J2_9FUNG</name>
<dbReference type="PANTHER" id="PTHR22589:SF107">
    <property type="entry name" value="CHOLINE_CARNITINE ACYLTRANSFERASE DOMAIN-CONTAINING PROTEIN"/>
    <property type="match status" value="1"/>
</dbReference>
<dbReference type="PROSITE" id="PS00440">
    <property type="entry name" value="ACYLTRANSF_C_2"/>
    <property type="match status" value="1"/>
</dbReference>
<dbReference type="PROSITE" id="PS50125">
    <property type="entry name" value="GUANYLATE_CYCLASE_2"/>
    <property type="match status" value="1"/>
</dbReference>
<evidence type="ECO:0000313" key="12">
    <source>
        <dbReference type="EMBL" id="KAJ3254479.1"/>
    </source>
</evidence>
<dbReference type="Gene3D" id="3.30.70.1230">
    <property type="entry name" value="Nucleotide cyclase"/>
    <property type="match status" value="1"/>
</dbReference>
<evidence type="ECO:0000256" key="5">
    <source>
        <dbReference type="ARBA" id="ARBA00022692"/>
    </source>
</evidence>
<accession>A0AAD5Y6J2</accession>
<dbReference type="Gene3D" id="3.30.559.70">
    <property type="entry name" value="Choline/Carnitine o-acyltransferase, domain 2"/>
    <property type="match status" value="1"/>
</dbReference>
<dbReference type="InterPro" id="IPR001054">
    <property type="entry name" value="A/G_cyclase"/>
</dbReference>
<evidence type="ECO:0000256" key="8">
    <source>
        <dbReference type="ARBA" id="ARBA00023315"/>
    </source>
</evidence>
<dbReference type="SMART" id="SM01021">
    <property type="entry name" value="Bac_rhodopsin"/>
    <property type="match status" value="1"/>
</dbReference>
<reference evidence="12" key="1">
    <citation type="submission" date="2020-05" db="EMBL/GenBank/DDBJ databases">
        <title>Phylogenomic resolution of chytrid fungi.</title>
        <authorList>
            <person name="Stajich J.E."/>
            <person name="Amses K."/>
            <person name="Simmons R."/>
            <person name="Seto K."/>
            <person name="Myers J."/>
            <person name="Bonds A."/>
            <person name="Quandt C.A."/>
            <person name="Barry K."/>
            <person name="Liu P."/>
            <person name="Grigoriev I."/>
            <person name="Longcore J.E."/>
            <person name="James T.Y."/>
        </authorList>
    </citation>
    <scope>NUCLEOTIDE SEQUENCE</scope>
    <source>
        <strain evidence="12">PLAUS21</strain>
    </source>
</reference>
<dbReference type="InterPro" id="IPR023213">
    <property type="entry name" value="CAT-like_dom_sf"/>
</dbReference>
<dbReference type="GO" id="GO:0009190">
    <property type="term" value="P:cyclic nucleotide biosynthetic process"/>
    <property type="evidence" value="ECO:0007669"/>
    <property type="project" value="InterPro"/>
</dbReference>
<comment type="similarity">
    <text evidence="3">Belongs to the archaeal/bacterial/fungal opsin family.</text>
</comment>
<keyword evidence="5 10" id="KW-0812">Transmembrane</keyword>
<keyword evidence="4" id="KW-0808">Transferase</keyword>
<feature type="active site" description="Proton acceptor" evidence="9">
    <location>
        <position position="827"/>
    </location>
</feature>
<dbReference type="SMART" id="SM00044">
    <property type="entry name" value="CYCc"/>
    <property type="match status" value="1"/>
</dbReference>
<dbReference type="InterPro" id="IPR042231">
    <property type="entry name" value="Cho/carn_acyl_trans_2"/>
</dbReference>
<dbReference type="SUPFAM" id="SSF52777">
    <property type="entry name" value="CoA-dependent acyltransferases"/>
    <property type="match status" value="2"/>
</dbReference>
<keyword evidence="7 10" id="KW-0472">Membrane</keyword>
<evidence type="ECO:0000256" key="6">
    <source>
        <dbReference type="ARBA" id="ARBA00022989"/>
    </source>
</evidence>
<protein>
    <recommendedName>
        <fullName evidence="11">Guanylate cyclase domain-containing protein</fullName>
    </recommendedName>
</protein>
<dbReference type="GO" id="GO:0016020">
    <property type="term" value="C:membrane"/>
    <property type="evidence" value="ECO:0007669"/>
    <property type="project" value="UniProtKB-SubCell"/>
</dbReference>
<evidence type="ECO:0000313" key="13">
    <source>
        <dbReference type="Proteomes" id="UP001210925"/>
    </source>
</evidence>
<feature type="transmembrane region" description="Helical" evidence="10">
    <location>
        <begin position="21"/>
        <end position="39"/>
    </location>
</feature>
<feature type="domain" description="Guanylate cyclase" evidence="11">
    <location>
        <begin position="326"/>
        <end position="453"/>
    </location>
</feature>
<keyword evidence="13" id="KW-1185">Reference proteome</keyword>
<dbReference type="EMBL" id="JADGKB010000084">
    <property type="protein sequence ID" value="KAJ3254479.1"/>
    <property type="molecule type" value="Genomic_DNA"/>
</dbReference>
<evidence type="ECO:0000259" key="11">
    <source>
        <dbReference type="PROSITE" id="PS50125"/>
    </source>
</evidence>
<dbReference type="PANTHER" id="PTHR22589">
    <property type="entry name" value="CARNITINE O-ACYLTRANSFERASE"/>
    <property type="match status" value="1"/>
</dbReference>
<dbReference type="Proteomes" id="UP001210925">
    <property type="component" value="Unassembled WGS sequence"/>
</dbReference>
<dbReference type="GO" id="GO:0016746">
    <property type="term" value="F:acyltransferase activity"/>
    <property type="evidence" value="ECO:0007669"/>
    <property type="project" value="UniProtKB-KW"/>
</dbReference>
<evidence type="ECO:0000256" key="7">
    <source>
        <dbReference type="ARBA" id="ARBA00023136"/>
    </source>
</evidence>
<dbReference type="InterPro" id="IPR029787">
    <property type="entry name" value="Nucleotide_cyclase"/>
</dbReference>
<comment type="subcellular location">
    <subcellularLocation>
        <location evidence="1">Membrane</location>
        <topology evidence="1">Multi-pass membrane protein</topology>
    </subcellularLocation>
</comment>
<dbReference type="SUPFAM" id="SSF55073">
    <property type="entry name" value="Nucleotide cyclase"/>
    <property type="match status" value="1"/>
</dbReference>
<feature type="transmembrane region" description="Helical" evidence="10">
    <location>
        <begin position="59"/>
        <end position="80"/>
    </location>
</feature>
<keyword evidence="8" id="KW-0012">Acyltransferase</keyword>
<evidence type="ECO:0000256" key="4">
    <source>
        <dbReference type="ARBA" id="ARBA00022679"/>
    </source>
</evidence>
<feature type="transmembrane region" description="Helical" evidence="10">
    <location>
        <begin position="156"/>
        <end position="188"/>
    </location>
</feature>
<sequence length="1154" mass="130769">MSNLWSAKIKNETEKSRIQSTTINQMILSLFITVPMAVYTHYVHSGAQPFDRGNADSWYNYNASIFTFTGLSAFFAMLTAKSNDKKSLAIVLGLVNLITLCSYLTIAKRLTPNVPDSNGYPVDFARYLEWIACCPNMVLLIGEFTKDAEYTSQTFLNNYVMLCCGFLASVTGESLSIIFTSITVYLFIKVMTGLHRMYSNAIDGRTGCTLDRTMVRIANITTTFGWSLFPIVWFLVRFKVISFETGEMLYCFGDIVAKAFLTLVLVNATIEHAQNETIQRISGIASVMEREMNNTDVVLEKFIPPEVLSNIKEGNFPEAQDYESVTILLSDITNYNVLSARNSTRDVLKTLDSLWSKYEEIGKKWGIYKVETIGDAYLGVSGCPTRSENHAENCLNFALDILEMTTEFKTETKEGIQIRIGIHSGPVVAGLMGANNPRWCIVGDSVSTASRIEALSKPMRINISESTYELVKDKNMFEFSGPNSYEVKGKGRSLNRNLLTKRFQQTFANQDKVPRLPIPTLENLEQKYLKSCQPLLSKEDYEKTESIVKEFLSKDGFGTTLQERLIEYEKKEPHSWLEKIWLQKAYLEWREPSMINVNWWCQLVDHPEHPLDLLTKPPPKGVLTSFQIKRAAGLITNLLNFNDMLNNQTFPAESIKGTPLCMNQYKNIFGTTRLPGKTSDSLSHQYPTTAKHIIVLTKNEIFKVQVLTDDGKRVPIAEIERVLLNIGKETLVERSPPHIGVLTAGDRDTWFEAYEKLRALSPTNVKNFDIIKDALFAVCLDDHSTKKNLDQSLTQIFHNNNAQNRWFDKSLQLIVANSGRAGLNGEHTPSDAVVPGNVMDYIISHEPSIDPENAAQGEYLAPPQRLDWVVDDSVNALIEKARGVAQALIDDTESTLLQTDYYGSRFMKEVAKTSPDAYIQIALQLAYYRLHKKPTAVYESASTRFFKHGRTETGRSMSNESLEFISTFDNDDVLYDSKRELFKKAVNTQSNYMKDAAYGKGIDRHMLGLRCMIKPDEMDKATMFTDPAYITSMTFRLSTSNMSPGRNFYGGFGPVVFDGYGINYAIDKDNLKFSISAKRSCTETKIYRFKDELEKVFKDLCILFPKRSEVWGKNWRKDQQAEKVADIRFAKMKALSDEYLTKQASLAEKYSKKA</sequence>